<accession>A0ABR8HJD7</accession>
<gene>
    <name evidence="1" type="ORF">H6G94_31045</name>
</gene>
<dbReference type="Proteomes" id="UP000606396">
    <property type="component" value="Unassembled WGS sequence"/>
</dbReference>
<dbReference type="EMBL" id="JACJTC010000028">
    <property type="protein sequence ID" value="MBD2615638.1"/>
    <property type="molecule type" value="Genomic_DNA"/>
</dbReference>
<dbReference type="RefSeq" id="WP_185566034.1">
    <property type="nucleotide sequence ID" value="NZ_JACJTC010000028.1"/>
</dbReference>
<sequence length="86" mass="9698">MNLPPEYPFIHVYTQQKTRQPAIVKGNIEGLCVLLNAIVNAIAYPQTNGMAEVFDGDAECYQVLIQQTSTHEELAPLPYQEEHEPK</sequence>
<reference evidence="1 2" key="1">
    <citation type="journal article" date="2020" name="ISME J.">
        <title>Comparative genomics reveals insights into cyanobacterial evolution and habitat adaptation.</title>
        <authorList>
            <person name="Chen M.Y."/>
            <person name="Teng W.K."/>
            <person name="Zhao L."/>
            <person name="Hu C.X."/>
            <person name="Zhou Y.K."/>
            <person name="Han B.P."/>
            <person name="Song L.R."/>
            <person name="Shu W.S."/>
        </authorList>
    </citation>
    <scope>NUCLEOTIDE SEQUENCE [LARGE SCALE GENOMIC DNA]</scope>
    <source>
        <strain evidence="1 2">FACHB-252</strain>
    </source>
</reference>
<proteinExistence type="predicted"/>
<evidence type="ECO:0000313" key="1">
    <source>
        <dbReference type="EMBL" id="MBD2615638.1"/>
    </source>
</evidence>
<protein>
    <submittedName>
        <fullName evidence="1">Uncharacterized protein</fullName>
    </submittedName>
</protein>
<name>A0ABR8HJD7_NOSPU</name>
<keyword evidence="2" id="KW-1185">Reference proteome</keyword>
<comment type="caution">
    <text evidence="1">The sequence shown here is derived from an EMBL/GenBank/DDBJ whole genome shotgun (WGS) entry which is preliminary data.</text>
</comment>
<evidence type="ECO:0000313" key="2">
    <source>
        <dbReference type="Proteomes" id="UP000606396"/>
    </source>
</evidence>
<organism evidence="1 2">
    <name type="scientific">Nostoc punctiforme FACHB-252</name>
    <dbReference type="NCBI Taxonomy" id="1357509"/>
    <lineage>
        <taxon>Bacteria</taxon>
        <taxon>Bacillati</taxon>
        <taxon>Cyanobacteriota</taxon>
        <taxon>Cyanophyceae</taxon>
        <taxon>Nostocales</taxon>
        <taxon>Nostocaceae</taxon>
        <taxon>Nostoc</taxon>
    </lineage>
</organism>